<evidence type="ECO:0000313" key="2">
    <source>
        <dbReference type="Proteomes" id="UP001341840"/>
    </source>
</evidence>
<proteinExistence type="predicted"/>
<dbReference type="EMBL" id="JASCZI010151118">
    <property type="protein sequence ID" value="MED6169696.1"/>
    <property type="molecule type" value="Genomic_DNA"/>
</dbReference>
<gene>
    <name evidence="1" type="ORF">PIB30_023720</name>
</gene>
<accession>A0ABU6V7U1</accession>
<comment type="caution">
    <text evidence="1">The sequence shown here is derived from an EMBL/GenBank/DDBJ whole genome shotgun (WGS) entry which is preliminary data.</text>
</comment>
<reference evidence="1 2" key="1">
    <citation type="journal article" date="2023" name="Plants (Basel)">
        <title>Bridging the Gap: Combining Genomics and Transcriptomics Approaches to Understand Stylosanthes scabra, an Orphan Legume from the Brazilian Caatinga.</title>
        <authorList>
            <person name="Ferreira-Neto J.R.C."/>
            <person name="da Silva M.D."/>
            <person name="Binneck E."/>
            <person name="de Melo N.F."/>
            <person name="da Silva R.H."/>
            <person name="de Melo A.L.T.M."/>
            <person name="Pandolfi V."/>
            <person name="Bustamante F.O."/>
            <person name="Brasileiro-Vidal A.C."/>
            <person name="Benko-Iseppon A.M."/>
        </authorList>
    </citation>
    <scope>NUCLEOTIDE SEQUENCE [LARGE SCALE GENOMIC DNA]</scope>
    <source>
        <tissue evidence="1">Leaves</tissue>
    </source>
</reference>
<protein>
    <submittedName>
        <fullName evidence="1">Uncharacterized protein</fullName>
    </submittedName>
</protein>
<sequence length="76" mass="8540">MVFCGTELAVAAYIFNDDLDKEEKLVNFVGCYDTREVLHSLAPGEDVHEDVINMVVGKLVEEKDNLCWFLPTSFGV</sequence>
<organism evidence="1 2">
    <name type="scientific">Stylosanthes scabra</name>
    <dbReference type="NCBI Taxonomy" id="79078"/>
    <lineage>
        <taxon>Eukaryota</taxon>
        <taxon>Viridiplantae</taxon>
        <taxon>Streptophyta</taxon>
        <taxon>Embryophyta</taxon>
        <taxon>Tracheophyta</taxon>
        <taxon>Spermatophyta</taxon>
        <taxon>Magnoliopsida</taxon>
        <taxon>eudicotyledons</taxon>
        <taxon>Gunneridae</taxon>
        <taxon>Pentapetalae</taxon>
        <taxon>rosids</taxon>
        <taxon>fabids</taxon>
        <taxon>Fabales</taxon>
        <taxon>Fabaceae</taxon>
        <taxon>Papilionoideae</taxon>
        <taxon>50 kb inversion clade</taxon>
        <taxon>dalbergioids sensu lato</taxon>
        <taxon>Dalbergieae</taxon>
        <taxon>Pterocarpus clade</taxon>
        <taxon>Stylosanthes</taxon>
    </lineage>
</organism>
<keyword evidence="2" id="KW-1185">Reference proteome</keyword>
<name>A0ABU6V7U1_9FABA</name>
<evidence type="ECO:0000313" key="1">
    <source>
        <dbReference type="EMBL" id="MED6169696.1"/>
    </source>
</evidence>
<dbReference type="Proteomes" id="UP001341840">
    <property type="component" value="Unassembled WGS sequence"/>
</dbReference>